<dbReference type="InterPro" id="IPR042185">
    <property type="entry name" value="Serpin_sf_2"/>
</dbReference>
<proteinExistence type="inferred from homology"/>
<dbReference type="Pfam" id="PF00079">
    <property type="entry name" value="Serpin"/>
    <property type="match status" value="1"/>
</dbReference>
<comment type="similarity">
    <text evidence="1">Belongs to the serpin family.</text>
</comment>
<dbReference type="Gene3D" id="3.30.497.10">
    <property type="entry name" value="Antithrombin, subunit I, domain 2"/>
    <property type="match status" value="1"/>
</dbReference>
<organism evidence="3 4">
    <name type="scientific">Akkermansia glycaniphila</name>
    <dbReference type="NCBI Taxonomy" id="1679444"/>
    <lineage>
        <taxon>Bacteria</taxon>
        <taxon>Pseudomonadati</taxon>
        <taxon>Verrucomicrobiota</taxon>
        <taxon>Verrucomicrobiia</taxon>
        <taxon>Verrucomicrobiales</taxon>
        <taxon>Akkermansiaceae</taxon>
        <taxon>Akkermansia</taxon>
    </lineage>
</organism>
<dbReference type="PANTHER" id="PTHR11461">
    <property type="entry name" value="SERINE PROTEASE INHIBITOR, SERPIN"/>
    <property type="match status" value="1"/>
</dbReference>
<dbReference type="SUPFAM" id="SSF56574">
    <property type="entry name" value="Serpins"/>
    <property type="match status" value="1"/>
</dbReference>
<dbReference type="InterPro" id="IPR000215">
    <property type="entry name" value="Serpin_fam"/>
</dbReference>
<dbReference type="InterPro" id="IPR036186">
    <property type="entry name" value="Serpin_sf"/>
</dbReference>
<feature type="domain" description="Serpin" evidence="2">
    <location>
        <begin position="15"/>
        <end position="392"/>
    </location>
</feature>
<dbReference type="Gene3D" id="1.25.40.20">
    <property type="entry name" value="Ankyrin repeat-containing domain"/>
    <property type="match status" value="1"/>
</dbReference>
<dbReference type="Gene3D" id="2.30.39.10">
    <property type="entry name" value="Alpha-1-antitrypsin, domain 1"/>
    <property type="match status" value="1"/>
</dbReference>
<reference evidence="4" key="1">
    <citation type="submission" date="2016-09" db="EMBL/GenBank/DDBJ databases">
        <authorList>
            <person name="Koehorst J."/>
        </authorList>
    </citation>
    <scope>NUCLEOTIDE SEQUENCE [LARGE SCALE GENOMIC DNA]</scope>
</reference>
<dbReference type="SUPFAM" id="SSF48403">
    <property type="entry name" value="Ankyrin repeat"/>
    <property type="match status" value="1"/>
</dbReference>
<dbReference type="GO" id="GO:0005615">
    <property type="term" value="C:extracellular space"/>
    <property type="evidence" value="ECO:0007669"/>
    <property type="project" value="InterPro"/>
</dbReference>
<dbReference type="AlphaFoldDB" id="A0A1C7PGK0"/>
<accession>A0A1C7PGK0</accession>
<evidence type="ECO:0000259" key="2">
    <source>
        <dbReference type="SMART" id="SM00093"/>
    </source>
</evidence>
<dbReference type="SMART" id="SM00248">
    <property type="entry name" value="ANK"/>
    <property type="match status" value="4"/>
</dbReference>
<keyword evidence="4" id="KW-1185">Reference proteome</keyword>
<dbReference type="KEGG" id="agl:PYTT_2568"/>
<dbReference type="SMART" id="SM00093">
    <property type="entry name" value="SERPIN"/>
    <property type="match status" value="1"/>
</dbReference>
<dbReference type="Proteomes" id="UP000176204">
    <property type="component" value="Chromosome I"/>
</dbReference>
<evidence type="ECO:0000313" key="4">
    <source>
        <dbReference type="Proteomes" id="UP000176204"/>
    </source>
</evidence>
<dbReference type="InterPro" id="IPR002110">
    <property type="entry name" value="Ankyrin_rpt"/>
</dbReference>
<dbReference type="PANTHER" id="PTHR11461:SF211">
    <property type="entry name" value="GH10112P-RELATED"/>
    <property type="match status" value="1"/>
</dbReference>
<dbReference type="EMBL" id="LT629973">
    <property type="protein sequence ID" value="SEI01390.1"/>
    <property type="molecule type" value="Genomic_DNA"/>
</dbReference>
<evidence type="ECO:0000313" key="3">
    <source>
        <dbReference type="EMBL" id="SEI01390.1"/>
    </source>
</evidence>
<dbReference type="InterPro" id="IPR042178">
    <property type="entry name" value="Serpin_sf_1"/>
</dbReference>
<dbReference type="InterPro" id="IPR023796">
    <property type="entry name" value="Serpin_dom"/>
</dbReference>
<dbReference type="InterPro" id="IPR036770">
    <property type="entry name" value="Ankyrin_rpt-contain_sf"/>
</dbReference>
<dbReference type="GO" id="GO:0004867">
    <property type="term" value="F:serine-type endopeptidase inhibitor activity"/>
    <property type="evidence" value="ECO:0007669"/>
    <property type="project" value="InterPro"/>
</dbReference>
<sequence>MSAVQAEPSGQEFGLELLRRVSAEHKGNIALSPYSAAAAISLATPGARGQTLEELQKTIPGKAALDEAFRQAELNLEMGNRLYLDRSIEFSPDYLRLVSDDKTQSEQVDFKKNKSDAADRINAFAKKATHGLIPQVISESDIPDDTRMMLVNAIYLKHRWLQIFDKKDTRVLPFIKPDGSWAATPLMIQNQYGFLATQAGDCIVIAKYYEHSRSAFVAILPPEGTEVHEFLNKLTAAEFSELMQSLNDAGKPRHPRAQHAAIRQDLRMPRFDHDANYSLVPALRAMGIPHSFLPTGSNFTGMTIEPPLDGPLYINGIKQFCRIKNDEEGTEAAAVTGTGLGCGACPPSPYLELPPVMEYRYIAAYLNRPFIWMIGRPDRNDTPFFMGVYDFPSSEDTVSKGSESPLADAIIRGDAVRVETLLKQGADARELFHETPVLSLAVDRGNIAAAQALLDHGADPAQGNLVEYATLHGNRSLEALLIERGATIEEQHLRSAIERQDAELVRLILHKKPDLRLSHSLYNAIGYGNIDFVRAMLELGDTPTIYDLGLAVKLRDPGMLELLLKYAAQNTIQSNILLEHLVRTGRAHDVRLFLDRGINANAEPFPGRTLLDCAGSEDVRQLLKQHGAKPGTLQDNPPSI</sequence>
<evidence type="ECO:0000256" key="1">
    <source>
        <dbReference type="RuleBase" id="RU000411"/>
    </source>
</evidence>
<gene>
    <name evidence="3" type="ORF">PYTT_2568</name>
</gene>
<name>A0A1C7PGK0_9BACT</name>
<protein>
    <submittedName>
        <fullName evidence="3">Serpin (Serine protease inhibitor)</fullName>
    </submittedName>
</protein>